<dbReference type="Pfam" id="PF00903">
    <property type="entry name" value="Glyoxalase"/>
    <property type="match status" value="1"/>
</dbReference>
<name>A0A656HC84_THINJ</name>
<protein>
    <submittedName>
        <fullName evidence="3">Glyoxalase/bleomycin resistance protein/dioxygenase</fullName>
    </submittedName>
</protein>
<dbReference type="Proteomes" id="UP000005317">
    <property type="component" value="Unassembled WGS sequence"/>
</dbReference>
<dbReference type="InterPro" id="IPR018146">
    <property type="entry name" value="Glyoxalase_1_CS"/>
</dbReference>
<accession>A0A656HC84</accession>
<dbReference type="PROSITE" id="PS51819">
    <property type="entry name" value="VOC"/>
    <property type="match status" value="1"/>
</dbReference>
<evidence type="ECO:0000259" key="2">
    <source>
        <dbReference type="PROSITE" id="PS51819"/>
    </source>
</evidence>
<proteinExistence type="predicted"/>
<dbReference type="AlphaFoldDB" id="A0A656HC84"/>
<dbReference type="Gene3D" id="3.10.180.10">
    <property type="entry name" value="2,3-Dihydroxybiphenyl 1,2-Dioxygenase, domain 1"/>
    <property type="match status" value="1"/>
</dbReference>
<dbReference type="InterPro" id="IPR029068">
    <property type="entry name" value="Glyas_Bleomycin-R_OHBP_Dase"/>
</dbReference>
<dbReference type="InterPro" id="IPR004360">
    <property type="entry name" value="Glyas_Fos-R_dOase_dom"/>
</dbReference>
<keyword evidence="1" id="KW-0479">Metal-binding</keyword>
<dbReference type="CDD" id="cd07245">
    <property type="entry name" value="VOC_like"/>
    <property type="match status" value="1"/>
</dbReference>
<dbReference type="PANTHER" id="PTHR21366:SF22">
    <property type="entry name" value="VOC DOMAIN-CONTAINING PROTEIN"/>
    <property type="match status" value="1"/>
</dbReference>
<keyword evidence="4" id="KW-1185">Reference proteome</keyword>
<dbReference type="InterPro" id="IPR050383">
    <property type="entry name" value="GlyoxalaseI/FosfomycinResist"/>
</dbReference>
<dbReference type="GO" id="GO:0004462">
    <property type="term" value="F:lactoylglutathione lyase activity"/>
    <property type="evidence" value="ECO:0007669"/>
    <property type="project" value="InterPro"/>
</dbReference>
<organism evidence="3 4">
    <name type="scientific">Thiothrix nivea (strain ATCC 35100 / DSM 5205 / JP2)</name>
    <dbReference type="NCBI Taxonomy" id="870187"/>
    <lineage>
        <taxon>Bacteria</taxon>
        <taxon>Pseudomonadati</taxon>
        <taxon>Pseudomonadota</taxon>
        <taxon>Gammaproteobacteria</taxon>
        <taxon>Thiotrichales</taxon>
        <taxon>Thiotrichaceae</taxon>
        <taxon>Thiothrix</taxon>
    </lineage>
</organism>
<reference evidence="4" key="1">
    <citation type="journal article" date="2011" name="Stand. Genomic Sci.">
        <title>Genome sequence of the filamentous, gliding Thiothrix nivea neotype strain (JP2(T)).</title>
        <authorList>
            <person name="Lapidus A."/>
            <person name="Nolan M."/>
            <person name="Lucas S."/>
            <person name="Glavina Del Rio T."/>
            <person name="Tice H."/>
            <person name="Cheng J.F."/>
            <person name="Tapia R."/>
            <person name="Han C."/>
            <person name="Goodwin L."/>
            <person name="Pitluck S."/>
            <person name="Liolios K."/>
            <person name="Pagani I."/>
            <person name="Ivanova N."/>
            <person name="Huntemann M."/>
            <person name="Mavromatis K."/>
            <person name="Mikhailova N."/>
            <person name="Pati A."/>
            <person name="Chen A."/>
            <person name="Palaniappan K."/>
            <person name="Land M."/>
            <person name="Brambilla E.M."/>
            <person name="Rohde M."/>
            <person name="Abt B."/>
            <person name="Verbarg S."/>
            <person name="Goker M."/>
            <person name="Bristow J."/>
            <person name="Eisen J.A."/>
            <person name="Markowitz V."/>
            <person name="Hugenholtz P."/>
            <person name="Kyrpides N.C."/>
            <person name="Klenk H.P."/>
            <person name="Woyke T."/>
        </authorList>
    </citation>
    <scope>NUCLEOTIDE SEQUENCE [LARGE SCALE GENOMIC DNA]</scope>
    <source>
        <strain evidence="4">ATCC 35100 / DSM 5205 / JP2</strain>
    </source>
</reference>
<feature type="domain" description="VOC" evidence="2">
    <location>
        <begin position="23"/>
        <end position="141"/>
    </location>
</feature>
<dbReference type="PANTHER" id="PTHR21366">
    <property type="entry name" value="GLYOXALASE FAMILY PROTEIN"/>
    <property type="match status" value="1"/>
</dbReference>
<keyword evidence="3" id="KW-0223">Dioxygenase</keyword>
<keyword evidence="3" id="KW-0560">Oxidoreductase</keyword>
<dbReference type="GO" id="GO:0051213">
    <property type="term" value="F:dioxygenase activity"/>
    <property type="evidence" value="ECO:0007669"/>
    <property type="project" value="UniProtKB-KW"/>
</dbReference>
<dbReference type="GO" id="GO:0046872">
    <property type="term" value="F:metal ion binding"/>
    <property type="evidence" value="ECO:0007669"/>
    <property type="project" value="UniProtKB-KW"/>
</dbReference>
<dbReference type="EMBL" id="JH651384">
    <property type="protein sequence ID" value="EIJ33036.1"/>
    <property type="molecule type" value="Genomic_DNA"/>
</dbReference>
<evidence type="ECO:0000313" key="3">
    <source>
        <dbReference type="EMBL" id="EIJ33036.1"/>
    </source>
</evidence>
<dbReference type="InterPro" id="IPR037523">
    <property type="entry name" value="VOC_core"/>
</dbReference>
<evidence type="ECO:0000256" key="1">
    <source>
        <dbReference type="ARBA" id="ARBA00022723"/>
    </source>
</evidence>
<sequence>MPEYQSPLPGTQAAMDNPPNLYALHHVSIIVSDTKRALGFYHKLLGLGVDASRPDLGYPGAWLNINGNQQIHLLEVPNPETGLTRPAHGGRDRHLALWSTDLNAIAQRLQAAGIPISRSQSGRQALFCRDPDDNAVEIIQHLPV</sequence>
<evidence type="ECO:0000313" key="4">
    <source>
        <dbReference type="Proteomes" id="UP000005317"/>
    </source>
</evidence>
<dbReference type="PROSITE" id="PS00934">
    <property type="entry name" value="GLYOXALASE_I_1"/>
    <property type="match status" value="1"/>
</dbReference>
<gene>
    <name evidence="3" type="ORF">Thini_0383</name>
</gene>
<dbReference type="SUPFAM" id="SSF54593">
    <property type="entry name" value="Glyoxalase/Bleomycin resistance protein/Dihydroxybiphenyl dioxygenase"/>
    <property type="match status" value="1"/>
</dbReference>